<dbReference type="Proteomes" id="UP001595967">
    <property type="component" value="Unassembled WGS sequence"/>
</dbReference>
<protein>
    <recommendedName>
        <fullName evidence="3">Lipoprotein</fullName>
    </recommendedName>
</protein>
<reference evidence="2" key="1">
    <citation type="journal article" date="2019" name="Int. J. Syst. Evol. Microbiol.">
        <title>The Global Catalogue of Microorganisms (GCM) 10K type strain sequencing project: providing services to taxonomists for standard genome sequencing and annotation.</title>
        <authorList>
            <consortium name="The Broad Institute Genomics Platform"/>
            <consortium name="The Broad Institute Genome Sequencing Center for Infectious Disease"/>
            <person name="Wu L."/>
            <person name="Ma J."/>
        </authorList>
    </citation>
    <scope>NUCLEOTIDE SEQUENCE [LARGE SCALE GENOMIC DNA]</scope>
    <source>
        <strain evidence="2">JCM 11650</strain>
    </source>
</reference>
<keyword evidence="2" id="KW-1185">Reference proteome</keyword>
<evidence type="ECO:0000313" key="1">
    <source>
        <dbReference type="EMBL" id="MFC4622338.1"/>
    </source>
</evidence>
<gene>
    <name evidence="1" type="ORF">ACFO3A_08930</name>
</gene>
<sequence>MSKENPFLPRRKSLVVLTTLPLWGCAVGTQQSSERFGLSEEDKALRHKFRGISGGGELLVSATYDTDMRQLVYQPNGKLFGPLLGIYFPKKSGTSAYFGDEKYGLPIPKYLRYQRFSATIPKKLPGHYWDKQGYQGPPEVDVIVPVATRIPDEVLYRIRKYKGSLKLKLRMTPETILVGWEIRNGNNYPWKKDEYGRSYATDDDIMIGGDFCEKQILFRMINGKLQQVRRKGWQIDPKTGKKIEMDY</sequence>
<evidence type="ECO:0008006" key="3">
    <source>
        <dbReference type="Google" id="ProtNLM"/>
    </source>
</evidence>
<proteinExistence type="predicted"/>
<comment type="caution">
    <text evidence="1">The sequence shown here is derived from an EMBL/GenBank/DDBJ whole genome shotgun (WGS) entry which is preliminary data.</text>
</comment>
<accession>A0ABV9GZ39</accession>
<dbReference type="EMBL" id="JBHSEW010000007">
    <property type="protein sequence ID" value="MFC4622338.1"/>
    <property type="molecule type" value="Genomic_DNA"/>
</dbReference>
<organism evidence="1 2">
    <name type="scientific">Comamonas nitrativorans</name>
    <dbReference type="NCBI Taxonomy" id="108437"/>
    <lineage>
        <taxon>Bacteria</taxon>
        <taxon>Pseudomonadati</taxon>
        <taxon>Pseudomonadota</taxon>
        <taxon>Betaproteobacteria</taxon>
        <taxon>Burkholderiales</taxon>
        <taxon>Comamonadaceae</taxon>
        <taxon>Comamonas</taxon>
    </lineage>
</organism>
<dbReference type="RefSeq" id="WP_377725776.1">
    <property type="nucleotide sequence ID" value="NZ_JBHSEW010000007.1"/>
</dbReference>
<name>A0ABV9GZ39_9BURK</name>
<evidence type="ECO:0000313" key="2">
    <source>
        <dbReference type="Proteomes" id="UP001595967"/>
    </source>
</evidence>